<dbReference type="Pfam" id="PF00069">
    <property type="entry name" value="Pkinase"/>
    <property type="match status" value="1"/>
</dbReference>
<dbReference type="InterPro" id="IPR000719">
    <property type="entry name" value="Prot_kinase_dom"/>
</dbReference>
<evidence type="ECO:0000313" key="10">
    <source>
        <dbReference type="Proteomes" id="UP001470230"/>
    </source>
</evidence>
<gene>
    <name evidence="9" type="ORF">M9Y10_010443</name>
</gene>
<evidence type="ECO:0000256" key="3">
    <source>
        <dbReference type="ARBA" id="ARBA00022777"/>
    </source>
</evidence>
<dbReference type="PROSITE" id="PS50011">
    <property type="entry name" value="PROTEIN_KINASE_DOM"/>
    <property type="match status" value="1"/>
</dbReference>
<feature type="binding site" evidence="5">
    <location>
        <position position="107"/>
    </location>
    <ligand>
        <name>ATP</name>
        <dbReference type="ChEBI" id="CHEBI:30616"/>
    </ligand>
</feature>
<evidence type="ECO:0000313" key="9">
    <source>
        <dbReference type="EMBL" id="KAK8864916.1"/>
    </source>
</evidence>
<name>A0ABR2IMK7_9EUKA</name>
<comment type="caution">
    <text evidence="9">The sequence shown here is derived from an EMBL/GenBank/DDBJ whole genome shotgun (WGS) entry which is preliminary data.</text>
</comment>
<dbReference type="Gene3D" id="1.10.510.10">
    <property type="entry name" value="Transferase(Phosphotransferase) domain 1"/>
    <property type="match status" value="1"/>
</dbReference>
<dbReference type="PROSITE" id="PS00107">
    <property type="entry name" value="PROTEIN_KINASE_ATP"/>
    <property type="match status" value="1"/>
</dbReference>
<keyword evidence="4 5" id="KW-0067">ATP-binding</keyword>
<keyword evidence="3" id="KW-0418">Kinase</keyword>
<evidence type="ECO:0000256" key="4">
    <source>
        <dbReference type="ARBA" id="ARBA00022840"/>
    </source>
</evidence>
<dbReference type="PANTHER" id="PTHR44329:SF288">
    <property type="entry name" value="MITOGEN-ACTIVATED PROTEIN KINASE KINASE KINASE 20"/>
    <property type="match status" value="1"/>
</dbReference>
<feature type="coiled-coil region" evidence="7">
    <location>
        <begin position="7"/>
        <end position="52"/>
    </location>
</feature>
<feature type="domain" description="Protein kinase" evidence="8">
    <location>
        <begin position="81"/>
        <end position="328"/>
    </location>
</feature>
<dbReference type="SMART" id="SM00220">
    <property type="entry name" value="S_TKc"/>
    <property type="match status" value="1"/>
</dbReference>
<proteinExistence type="inferred from homology"/>
<evidence type="ECO:0000256" key="1">
    <source>
        <dbReference type="ARBA" id="ARBA00022679"/>
    </source>
</evidence>
<keyword evidence="2 5" id="KW-0547">Nucleotide-binding</keyword>
<dbReference type="EMBL" id="JAPFFF010000016">
    <property type="protein sequence ID" value="KAK8864916.1"/>
    <property type="molecule type" value="Genomic_DNA"/>
</dbReference>
<evidence type="ECO:0000259" key="8">
    <source>
        <dbReference type="PROSITE" id="PS50011"/>
    </source>
</evidence>
<comment type="similarity">
    <text evidence="6">Belongs to the protein kinase superfamily.</text>
</comment>
<dbReference type="InterPro" id="IPR008271">
    <property type="entry name" value="Ser/Thr_kinase_AS"/>
</dbReference>
<dbReference type="PANTHER" id="PTHR44329">
    <property type="entry name" value="SERINE/THREONINE-PROTEIN KINASE TNNI3K-RELATED"/>
    <property type="match status" value="1"/>
</dbReference>
<dbReference type="PROSITE" id="PS00108">
    <property type="entry name" value="PROTEIN_KINASE_ST"/>
    <property type="match status" value="1"/>
</dbReference>
<evidence type="ECO:0000256" key="2">
    <source>
        <dbReference type="ARBA" id="ARBA00022741"/>
    </source>
</evidence>
<evidence type="ECO:0000256" key="6">
    <source>
        <dbReference type="RuleBase" id="RU000304"/>
    </source>
</evidence>
<dbReference type="InterPro" id="IPR051681">
    <property type="entry name" value="Ser/Thr_Kinases-Pseudokinases"/>
</dbReference>
<organism evidence="9 10">
    <name type="scientific">Tritrichomonas musculus</name>
    <dbReference type="NCBI Taxonomy" id="1915356"/>
    <lineage>
        <taxon>Eukaryota</taxon>
        <taxon>Metamonada</taxon>
        <taxon>Parabasalia</taxon>
        <taxon>Tritrichomonadida</taxon>
        <taxon>Tritrichomonadidae</taxon>
        <taxon>Tritrichomonas</taxon>
    </lineage>
</organism>
<keyword evidence="6" id="KW-0723">Serine/threonine-protein kinase</keyword>
<dbReference type="InterPro" id="IPR017441">
    <property type="entry name" value="Protein_kinase_ATP_BS"/>
</dbReference>
<dbReference type="SUPFAM" id="SSF56112">
    <property type="entry name" value="Protein kinase-like (PK-like)"/>
    <property type="match status" value="1"/>
</dbReference>
<evidence type="ECO:0000256" key="5">
    <source>
        <dbReference type="PROSITE-ProRule" id="PRU10141"/>
    </source>
</evidence>
<dbReference type="Proteomes" id="UP001470230">
    <property type="component" value="Unassembled WGS sequence"/>
</dbReference>
<keyword evidence="1" id="KW-0808">Transferase</keyword>
<dbReference type="InterPro" id="IPR011009">
    <property type="entry name" value="Kinase-like_dom_sf"/>
</dbReference>
<keyword evidence="10" id="KW-1185">Reference proteome</keyword>
<evidence type="ECO:0000256" key="7">
    <source>
        <dbReference type="SAM" id="Coils"/>
    </source>
</evidence>
<keyword evidence="7" id="KW-0175">Coiled coil</keyword>
<reference evidence="9 10" key="1">
    <citation type="submission" date="2024-04" db="EMBL/GenBank/DDBJ databases">
        <title>Tritrichomonas musculus Genome.</title>
        <authorList>
            <person name="Alves-Ferreira E."/>
            <person name="Grigg M."/>
            <person name="Lorenzi H."/>
            <person name="Galac M."/>
        </authorList>
    </citation>
    <scope>NUCLEOTIDE SEQUENCE [LARGE SCALE GENOMIC DNA]</scope>
    <source>
        <strain evidence="9 10">EAF2021</strain>
    </source>
</reference>
<sequence length="357" mass="41516">MLKTKKLEESEANKKQYENQLAIKTSEIQKMKRELEEINRKQRFEMAKQKEEFSNIQMMAAIKQQPIQAIEILDAKEVRELEKVEQIGFGNGGKVMKVSKKKYYALKEMNIQKASFENLQHFISEYEIMNMMNHPNILKTHGIYLSDKEIPPSILLEYCPMNLEQAIQKRTLSKVQLVYIIYQIAEGMKYVHFRKIIHRDLKPSNILLTEDFTIKISDFGISRLMNAEEQSMTGGVGTQKYMAPEVINEERYNEKVDVYSYGVVVFFILSGGELPDIRIRDICLGKKAPIPTSFTPLAQQLVEACWTFDPQYRPGFNIVCDIVEQNNFSLAPLSRLETQELTRMINDYKAHIPTYTE</sequence>
<protein>
    <recommendedName>
        <fullName evidence="8">Protein kinase domain-containing protein</fullName>
    </recommendedName>
</protein>
<accession>A0ABR2IMK7</accession>